<protein>
    <submittedName>
        <fullName evidence="3">Uncharacterized protein</fullName>
    </submittedName>
</protein>
<proteinExistence type="predicted"/>
<name>A0ABT1W3J5_9PROT</name>
<reference evidence="3 4" key="1">
    <citation type="submission" date="2022-06" db="EMBL/GenBank/DDBJ databases">
        <title>Endosaccharibacter gen. nov., sp. nov., endophytic bacteria isolated from sugarcane.</title>
        <authorList>
            <person name="Pitiwittayakul N."/>
            <person name="Yukphan P."/>
            <person name="Charoenyingcharoen P."/>
            <person name="Tanasupawat S."/>
        </authorList>
    </citation>
    <scope>NUCLEOTIDE SEQUENCE [LARGE SCALE GENOMIC DNA]</scope>
    <source>
        <strain evidence="3 4">KSS8</strain>
    </source>
</reference>
<dbReference type="PROSITE" id="PS51257">
    <property type="entry name" value="PROKAR_LIPOPROTEIN"/>
    <property type="match status" value="1"/>
</dbReference>
<evidence type="ECO:0000256" key="2">
    <source>
        <dbReference type="SAM" id="SignalP"/>
    </source>
</evidence>
<dbReference type="Proteomes" id="UP001524587">
    <property type="component" value="Unassembled WGS sequence"/>
</dbReference>
<dbReference type="RefSeq" id="WP_422862879.1">
    <property type="nucleotide sequence ID" value="NZ_JAMSKV010000002.1"/>
</dbReference>
<feature type="chain" id="PRO_5046900490" evidence="2">
    <location>
        <begin position="27"/>
        <end position="56"/>
    </location>
</feature>
<comment type="caution">
    <text evidence="3">The sequence shown here is derived from an EMBL/GenBank/DDBJ whole genome shotgun (WGS) entry which is preliminary data.</text>
</comment>
<feature type="compositionally biased region" description="Polar residues" evidence="1">
    <location>
        <begin position="47"/>
        <end position="56"/>
    </location>
</feature>
<keyword evidence="4" id="KW-1185">Reference proteome</keyword>
<keyword evidence="2" id="KW-0732">Signal</keyword>
<evidence type="ECO:0000256" key="1">
    <source>
        <dbReference type="SAM" id="MobiDB-lite"/>
    </source>
</evidence>
<organism evidence="3 4">
    <name type="scientific">Endosaccharibacter trunci</name>
    <dbReference type="NCBI Taxonomy" id="2812733"/>
    <lineage>
        <taxon>Bacteria</taxon>
        <taxon>Pseudomonadati</taxon>
        <taxon>Pseudomonadota</taxon>
        <taxon>Alphaproteobacteria</taxon>
        <taxon>Acetobacterales</taxon>
        <taxon>Acetobacteraceae</taxon>
        <taxon>Endosaccharibacter</taxon>
    </lineage>
</organism>
<dbReference type="EMBL" id="JAMSKV010000002">
    <property type="protein sequence ID" value="MCQ8277432.1"/>
    <property type="molecule type" value="Genomic_DNA"/>
</dbReference>
<evidence type="ECO:0000313" key="4">
    <source>
        <dbReference type="Proteomes" id="UP001524587"/>
    </source>
</evidence>
<feature type="region of interest" description="Disordered" evidence="1">
    <location>
        <begin position="25"/>
        <end position="56"/>
    </location>
</feature>
<accession>A0ABT1W3J5</accession>
<sequence length="56" mass="5464">MRFPVFACTAGLVAALSLGGCSSSFGSGGGSSPGKTYVVMPSGETVPVQTTTRPPG</sequence>
<gene>
    <name evidence="3" type="ORF">NFI95_03070</name>
</gene>
<feature type="signal peptide" evidence="2">
    <location>
        <begin position="1"/>
        <end position="26"/>
    </location>
</feature>
<evidence type="ECO:0000313" key="3">
    <source>
        <dbReference type="EMBL" id="MCQ8277432.1"/>
    </source>
</evidence>